<sequence length="171" mass="18412">MAIAARIGAAPRTTPVTESMRAYANTRFLQHVAGALRTHGQNSVLNADLVLALRLQDELLEGSVGAGDDAAAARRHTPRRPNASSLRLFPKPSPPSTRGPGDLRPNLIPHALPQPRRRRTDADRTETQLDLVIPTNSELPLLPRMHVLAAAYAASVTSAEHALSDPPVSRH</sequence>
<keyword evidence="3" id="KW-1185">Reference proteome</keyword>
<proteinExistence type="predicted"/>
<organism evidence="2 3">
    <name type="scientific">Mycena metata</name>
    <dbReference type="NCBI Taxonomy" id="1033252"/>
    <lineage>
        <taxon>Eukaryota</taxon>
        <taxon>Fungi</taxon>
        <taxon>Dikarya</taxon>
        <taxon>Basidiomycota</taxon>
        <taxon>Agaricomycotina</taxon>
        <taxon>Agaricomycetes</taxon>
        <taxon>Agaricomycetidae</taxon>
        <taxon>Agaricales</taxon>
        <taxon>Marasmiineae</taxon>
        <taxon>Mycenaceae</taxon>
        <taxon>Mycena</taxon>
    </lineage>
</organism>
<evidence type="ECO:0000256" key="1">
    <source>
        <dbReference type="SAM" id="MobiDB-lite"/>
    </source>
</evidence>
<protein>
    <submittedName>
        <fullName evidence="2">Uncharacterized protein</fullName>
    </submittedName>
</protein>
<evidence type="ECO:0000313" key="3">
    <source>
        <dbReference type="Proteomes" id="UP001215598"/>
    </source>
</evidence>
<accession>A0AAD7JHJ3</accession>
<feature type="region of interest" description="Disordered" evidence="1">
    <location>
        <begin position="66"/>
        <end position="128"/>
    </location>
</feature>
<comment type="caution">
    <text evidence="2">The sequence shown here is derived from an EMBL/GenBank/DDBJ whole genome shotgun (WGS) entry which is preliminary data.</text>
</comment>
<dbReference type="AlphaFoldDB" id="A0AAD7JHJ3"/>
<gene>
    <name evidence="2" type="ORF">B0H16DRAFT_1884101</name>
</gene>
<name>A0AAD7JHJ3_9AGAR</name>
<evidence type="ECO:0000313" key="2">
    <source>
        <dbReference type="EMBL" id="KAJ7762682.1"/>
    </source>
</evidence>
<dbReference type="Proteomes" id="UP001215598">
    <property type="component" value="Unassembled WGS sequence"/>
</dbReference>
<reference evidence="2" key="1">
    <citation type="submission" date="2023-03" db="EMBL/GenBank/DDBJ databases">
        <title>Massive genome expansion in bonnet fungi (Mycena s.s.) driven by repeated elements and novel gene families across ecological guilds.</title>
        <authorList>
            <consortium name="Lawrence Berkeley National Laboratory"/>
            <person name="Harder C.B."/>
            <person name="Miyauchi S."/>
            <person name="Viragh M."/>
            <person name="Kuo A."/>
            <person name="Thoen E."/>
            <person name="Andreopoulos B."/>
            <person name="Lu D."/>
            <person name="Skrede I."/>
            <person name="Drula E."/>
            <person name="Henrissat B."/>
            <person name="Morin E."/>
            <person name="Kohler A."/>
            <person name="Barry K."/>
            <person name="LaButti K."/>
            <person name="Morin E."/>
            <person name="Salamov A."/>
            <person name="Lipzen A."/>
            <person name="Mereny Z."/>
            <person name="Hegedus B."/>
            <person name="Baldrian P."/>
            <person name="Stursova M."/>
            <person name="Weitz H."/>
            <person name="Taylor A."/>
            <person name="Grigoriev I.V."/>
            <person name="Nagy L.G."/>
            <person name="Martin F."/>
            <person name="Kauserud H."/>
        </authorList>
    </citation>
    <scope>NUCLEOTIDE SEQUENCE</scope>
    <source>
        <strain evidence="2">CBHHK182m</strain>
    </source>
</reference>
<dbReference type="EMBL" id="JARKIB010000032">
    <property type="protein sequence ID" value="KAJ7762682.1"/>
    <property type="molecule type" value="Genomic_DNA"/>
</dbReference>